<protein>
    <submittedName>
        <fullName evidence="6">FAD/NAD(P)-binding domain-containing protein</fullName>
    </submittedName>
</protein>
<feature type="domain" description="FAD-binding" evidence="5">
    <location>
        <begin position="133"/>
        <end position="359"/>
    </location>
</feature>
<dbReference type="PANTHER" id="PTHR47178">
    <property type="entry name" value="MONOOXYGENASE, FAD-BINDING"/>
    <property type="match status" value="1"/>
</dbReference>
<sequence>MASAPTSNRVPRPTTGRDDRVLIIGAGSVGLLIAHNMKKLGIPCSVFEKDAAIDARERDWSFGVYWAQSRLGECLPEGIDERYLLENVQVDNYITDEHAFIPCLNGVTGELTSKIPTPFSLRLQRRKFIKLLSQGIDIHYGKQLTDIKTEGGFVTASFEDGTKEEGRLLVGCDGARSKVRNVLLGPEKGALRQLPFMHSAAVTTLPAETALAIRKMHRRNMLATHPNGSYLWISVQDCSNTDPSKWSFMFLQTWTDVSGDAKATEALVDLATRPEIVRDMRNRAKVFAESFSSLWQTIPDDAPAWHGRMSDWPTEPWDNKGIITLAGDAAHPMTFHRGQGLNNAISDAASLLHALMDHYPPSDTSSSLPFAEALKVYESEVWERGREAVLSSAQNTEMVHDWNRLLQSDTLRIGIKPRDSEEGIKTETRAEK</sequence>
<keyword evidence="2" id="KW-0274">FAD</keyword>
<evidence type="ECO:0000256" key="4">
    <source>
        <dbReference type="ARBA" id="ARBA00023033"/>
    </source>
</evidence>
<evidence type="ECO:0000256" key="3">
    <source>
        <dbReference type="ARBA" id="ARBA00023002"/>
    </source>
</evidence>
<dbReference type="Proteomes" id="UP000297245">
    <property type="component" value="Unassembled WGS sequence"/>
</dbReference>
<dbReference type="PANTHER" id="PTHR47178:SF3">
    <property type="entry name" value="FAD-BINDING DOMAIN-CONTAINING PROTEIN"/>
    <property type="match status" value="1"/>
</dbReference>
<dbReference type="AlphaFoldDB" id="A0A4S8M3Q6"/>
<evidence type="ECO:0000259" key="5">
    <source>
        <dbReference type="Pfam" id="PF01494"/>
    </source>
</evidence>
<name>A0A4S8M3Q6_DENBC</name>
<keyword evidence="1" id="KW-0285">Flavoprotein</keyword>
<dbReference type="OrthoDB" id="655030at2759"/>
<evidence type="ECO:0000256" key="2">
    <source>
        <dbReference type="ARBA" id="ARBA00022827"/>
    </source>
</evidence>
<keyword evidence="3" id="KW-0560">Oxidoreductase</keyword>
<dbReference type="PRINTS" id="PR00420">
    <property type="entry name" value="RNGMNOXGNASE"/>
</dbReference>
<gene>
    <name evidence="6" type="ORF">K435DRAFT_754901</name>
</gene>
<keyword evidence="4" id="KW-0503">Monooxygenase</keyword>
<evidence type="ECO:0000313" key="6">
    <source>
        <dbReference type="EMBL" id="THU96333.1"/>
    </source>
</evidence>
<keyword evidence="7" id="KW-1185">Reference proteome</keyword>
<reference evidence="6 7" key="1">
    <citation type="journal article" date="2019" name="Nat. Ecol. Evol.">
        <title>Megaphylogeny resolves global patterns of mushroom evolution.</title>
        <authorList>
            <person name="Varga T."/>
            <person name="Krizsan K."/>
            <person name="Foldi C."/>
            <person name="Dima B."/>
            <person name="Sanchez-Garcia M."/>
            <person name="Sanchez-Ramirez S."/>
            <person name="Szollosi G.J."/>
            <person name="Szarkandi J.G."/>
            <person name="Papp V."/>
            <person name="Albert L."/>
            <person name="Andreopoulos W."/>
            <person name="Angelini C."/>
            <person name="Antonin V."/>
            <person name="Barry K.W."/>
            <person name="Bougher N.L."/>
            <person name="Buchanan P."/>
            <person name="Buyck B."/>
            <person name="Bense V."/>
            <person name="Catcheside P."/>
            <person name="Chovatia M."/>
            <person name="Cooper J."/>
            <person name="Damon W."/>
            <person name="Desjardin D."/>
            <person name="Finy P."/>
            <person name="Geml J."/>
            <person name="Haridas S."/>
            <person name="Hughes K."/>
            <person name="Justo A."/>
            <person name="Karasinski D."/>
            <person name="Kautmanova I."/>
            <person name="Kiss B."/>
            <person name="Kocsube S."/>
            <person name="Kotiranta H."/>
            <person name="LaButti K.M."/>
            <person name="Lechner B.E."/>
            <person name="Liimatainen K."/>
            <person name="Lipzen A."/>
            <person name="Lukacs Z."/>
            <person name="Mihaltcheva S."/>
            <person name="Morgado L.N."/>
            <person name="Niskanen T."/>
            <person name="Noordeloos M.E."/>
            <person name="Ohm R.A."/>
            <person name="Ortiz-Santana B."/>
            <person name="Ovrebo C."/>
            <person name="Racz N."/>
            <person name="Riley R."/>
            <person name="Savchenko A."/>
            <person name="Shiryaev A."/>
            <person name="Soop K."/>
            <person name="Spirin V."/>
            <person name="Szebenyi C."/>
            <person name="Tomsovsky M."/>
            <person name="Tulloss R.E."/>
            <person name="Uehling J."/>
            <person name="Grigoriev I.V."/>
            <person name="Vagvolgyi C."/>
            <person name="Papp T."/>
            <person name="Martin F.M."/>
            <person name="Miettinen O."/>
            <person name="Hibbett D.S."/>
            <person name="Nagy L.G."/>
        </authorList>
    </citation>
    <scope>NUCLEOTIDE SEQUENCE [LARGE SCALE GENOMIC DNA]</scope>
    <source>
        <strain evidence="6 7">CBS 962.96</strain>
    </source>
</reference>
<dbReference type="GO" id="GO:0071949">
    <property type="term" value="F:FAD binding"/>
    <property type="evidence" value="ECO:0007669"/>
    <property type="project" value="InterPro"/>
</dbReference>
<dbReference type="InterPro" id="IPR002938">
    <property type="entry name" value="FAD-bd"/>
</dbReference>
<dbReference type="Pfam" id="PF01494">
    <property type="entry name" value="FAD_binding_3"/>
    <property type="match status" value="1"/>
</dbReference>
<evidence type="ECO:0000313" key="7">
    <source>
        <dbReference type="Proteomes" id="UP000297245"/>
    </source>
</evidence>
<dbReference type="SUPFAM" id="SSF51905">
    <property type="entry name" value="FAD/NAD(P)-binding domain"/>
    <property type="match status" value="1"/>
</dbReference>
<dbReference type="GO" id="GO:0004497">
    <property type="term" value="F:monooxygenase activity"/>
    <property type="evidence" value="ECO:0007669"/>
    <property type="project" value="UniProtKB-KW"/>
</dbReference>
<organism evidence="6 7">
    <name type="scientific">Dendrothele bispora (strain CBS 962.96)</name>
    <dbReference type="NCBI Taxonomy" id="1314807"/>
    <lineage>
        <taxon>Eukaryota</taxon>
        <taxon>Fungi</taxon>
        <taxon>Dikarya</taxon>
        <taxon>Basidiomycota</taxon>
        <taxon>Agaricomycotina</taxon>
        <taxon>Agaricomycetes</taxon>
        <taxon>Agaricomycetidae</taxon>
        <taxon>Agaricales</taxon>
        <taxon>Agaricales incertae sedis</taxon>
        <taxon>Dendrothele</taxon>
    </lineage>
</organism>
<dbReference type="Gene3D" id="3.50.50.60">
    <property type="entry name" value="FAD/NAD(P)-binding domain"/>
    <property type="match status" value="1"/>
</dbReference>
<dbReference type="EMBL" id="ML179179">
    <property type="protein sequence ID" value="THU96333.1"/>
    <property type="molecule type" value="Genomic_DNA"/>
</dbReference>
<accession>A0A4S8M3Q6</accession>
<dbReference type="InterPro" id="IPR036188">
    <property type="entry name" value="FAD/NAD-bd_sf"/>
</dbReference>
<proteinExistence type="predicted"/>
<evidence type="ECO:0000256" key="1">
    <source>
        <dbReference type="ARBA" id="ARBA00022630"/>
    </source>
</evidence>